<accession>A0ABZ1DW04</accession>
<keyword evidence="2" id="KW-1185">Reference proteome</keyword>
<dbReference type="Proteomes" id="UP001623290">
    <property type="component" value="Chromosome"/>
</dbReference>
<evidence type="ECO:0000313" key="1">
    <source>
        <dbReference type="EMBL" id="WRY32944.1"/>
    </source>
</evidence>
<name>A0ABZ1DW04_9RHOB</name>
<gene>
    <name evidence="1" type="ORF">RPE78_09565</name>
</gene>
<protein>
    <submittedName>
        <fullName evidence="1">Uncharacterized protein</fullName>
    </submittedName>
</protein>
<dbReference type="EMBL" id="CP135443">
    <property type="protein sequence ID" value="WRY32944.1"/>
    <property type="molecule type" value="Genomic_DNA"/>
</dbReference>
<evidence type="ECO:0000313" key="2">
    <source>
        <dbReference type="Proteomes" id="UP001623290"/>
    </source>
</evidence>
<organism evidence="1 2">
    <name type="scientific">Thioclava litoralis</name>
    <dbReference type="NCBI Taxonomy" id="3076557"/>
    <lineage>
        <taxon>Bacteria</taxon>
        <taxon>Pseudomonadati</taxon>
        <taxon>Pseudomonadota</taxon>
        <taxon>Alphaproteobacteria</taxon>
        <taxon>Rhodobacterales</taxon>
        <taxon>Paracoccaceae</taxon>
        <taxon>Thioclava</taxon>
    </lineage>
</organism>
<sequence>MHKVERVWFDPSEDGQGVRMRLSFKVSAVAPIDASSERYCRMIGAEGPVGYLVLRFFGLIGGYAVFEVSRLLPADADIEADDVIFPHSPEWWRGNA</sequence>
<proteinExistence type="predicted"/>
<reference evidence="1 2" key="1">
    <citation type="submission" date="2023-09" db="EMBL/GenBank/DDBJ databases">
        <title>Thioclava shenzhenensis sp. nov., a multidrug resistant bacteria-antagonizing species isolated from coastal seawater.</title>
        <authorList>
            <person name="Long M."/>
        </authorList>
    </citation>
    <scope>NUCLEOTIDE SEQUENCE [LARGE SCALE GENOMIC DNA]</scope>
    <source>
        <strain evidence="1 2">FTW29</strain>
    </source>
</reference>
<dbReference type="RefSeq" id="WP_406720420.1">
    <property type="nucleotide sequence ID" value="NZ_CP135443.1"/>
</dbReference>